<keyword evidence="1" id="KW-1133">Transmembrane helix</keyword>
<proteinExistence type="predicted"/>
<organism evidence="2 3">
    <name type="scientific">Salibacterium qingdaonense</name>
    <dbReference type="NCBI Taxonomy" id="266892"/>
    <lineage>
        <taxon>Bacteria</taxon>
        <taxon>Bacillati</taxon>
        <taxon>Bacillota</taxon>
        <taxon>Bacilli</taxon>
        <taxon>Bacillales</taxon>
        <taxon>Bacillaceae</taxon>
    </lineage>
</organism>
<reference evidence="2 3" key="1">
    <citation type="submission" date="2016-10" db="EMBL/GenBank/DDBJ databases">
        <authorList>
            <person name="de Groot N.N."/>
        </authorList>
    </citation>
    <scope>NUCLEOTIDE SEQUENCE [LARGE SCALE GENOMIC DNA]</scope>
    <source>
        <strain evidence="2 3">CGMCC 1.6134</strain>
    </source>
</reference>
<keyword evidence="1" id="KW-0472">Membrane</keyword>
<sequence length="122" mass="13351">MKTFITAAGFVLACVPAGFLFHFYEYTQHLAGEEASFLMPGVFIYLLLTGAAVSYADIRAIVPVLVLSAGLSLFLGNILIADDASWFKPFGRDVTVAVTASIFIGGVLMFRYLTRSMLEKRE</sequence>
<evidence type="ECO:0000313" key="3">
    <source>
        <dbReference type="Proteomes" id="UP000199668"/>
    </source>
</evidence>
<protein>
    <submittedName>
        <fullName evidence="2">Uncharacterized protein</fullName>
    </submittedName>
</protein>
<keyword evidence="1" id="KW-0812">Transmembrane</keyword>
<feature type="transmembrane region" description="Helical" evidence="1">
    <location>
        <begin position="93"/>
        <end position="113"/>
    </location>
</feature>
<gene>
    <name evidence="2" type="ORF">SAMN04488054_10866</name>
</gene>
<evidence type="ECO:0000256" key="1">
    <source>
        <dbReference type="SAM" id="Phobius"/>
    </source>
</evidence>
<dbReference type="OrthoDB" id="2912488at2"/>
<dbReference type="STRING" id="266892.SAMN04488054_10866"/>
<feature type="transmembrane region" description="Helical" evidence="1">
    <location>
        <begin position="60"/>
        <end position="81"/>
    </location>
</feature>
<dbReference type="EMBL" id="FOTY01000008">
    <property type="protein sequence ID" value="SFL92364.1"/>
    <property type="molecule type" value="Genomic_DNA"/>
</dbReference>
<accession>A0A1I4LMX9</accession>
<dbReference type="AlphaFoldDB" id="A0A1I4LMX9"/>
<dbReference type="RefSeq" id="WP_090926625.1">
    <property type="nucleotide sequence ID" value="NZ_FOTY01000008.1"/>
</dbReference>
<dbReference type="Proteomes" id="UP000199668">
    <property type="component" value="Unassembled WGS sequence"/>
</dbReference>
<evidence type="ECO:0000313" key="2">
    <source>
        <dbReference type="EMBL" id="SFL92364.1"/>
    </source>
</evidence>
<name>A0A1I4LMX9_9BACI</name>
<feature type="transmembrane region" description="Helical" evidence="1">
    <location>
        <begin position="36"/>
        <end position="53"/>
    </location>
</feature>
<keyword evidence="3" id="KW-1185">Reference proteome</keyword>